<dbReference type="SUPFAM" id="SSF47323">
    <property type="entry name" value="Anticodon-binding domain of a subclass of class I aminoacyl-tRNA synthetases"/>
    <property type="match status" value="1"/>
</dbReference>
<accession>A0A7D9LXL2</accession>
<gene>
    <name evidence="1" type="ORF">PACLA_8A074563</name>
</gene>
<dbReference type="GO" id="GO:0004822">
    <property type="term" value="F:isoleucine-tRNA ligase activity"/>
    <property type="evidence" value="ECO:0007669"/>
    <property type="project" value="InterPro"/>
</dbReference>
<dbReference type="PANTHER" id="PTHR42780:SF1">
    <property type="entry name" value="ISOLEUCINE--TRNA LIGASE, CYTOPLASMIC"/>
    <property type="match status" value="1"/>
</dbReference>
<dbReference type="AlphaFoldDB" id="A0A7D9LXL2"/>
<proteinExistence type="predicted"/>
<feature type="non-terminal residue" evidence="1">
    <location>
        <position position="125"/>
    </location>
</feature>
<keyword evidence="2" id="KW-1185">Reference proteome</keyword>
<dbReference type="InterPro" id="IPR023586">
    <property type="entry name" value="Ile-tRNA-ligase_type2"/>
</dbReference>
<reference evidence="1" key="1">
    <citation type="submission" date="2020-04" db="EMBL/GenBank/DDBJ databases">
        <authorList>
            <person name="Alioto T."/>
            <person name="Alioto T."/>
            <person name="Gomez Garrido J."/>
        </authorList>
    </citation>
    <scope>NUCLEOTIDE SEQUENCE</scope>
    <source>
        <strain evidence="1">A484AB</strain>
    </source>
</reference>
<dbReference type="OrthoDB" id="1706657at2759"/>
<protein>
    <submittedName>
        <fullName evidence="1">Isoleucine--tRNA ligase, cytoplasmic</fullName>
    </submittedName>
</protein>
<evidence type="ECO:0000313" key="2">
    <source>
        <dbReference type="Proteomes" id="UP001152795"/>
    </source>
</evidence>
<dbReference type="InterPro" id="IPR009080">
    <property type="entry name" value="tRNAsynth_Ia_anticodon-bd"/>
</dbReference>
<dbReference type="GO" id="GO:0006428">
    <property type="term" value="P:isoleucyl-tRNA aminoacylation"/>
    <property type="evidence" value="ECO:0007669"/>
    <property type="project" value="TreeGrafter"/>
</dbReference>
<dbReference type="Proteomes" id="UP001152795">
    <property type="component" value="Unassembled WGS sequence"/>
</dbReference>
<organism evidence="1 2">
    <name type="scientific">Paramuricea clavata</name>
    <name type="common">Red gorgonian</name>
    <name type="synonym">Violescent sea-whip</name>
    <dbReference type="NCBI Taxonomy" id="317549"/>
    <lineage>
        <taxon>Eukaryota</taxon>
        <taxon>Metazoa</taxon>
        <taxon>Cnidaria</taxon>
        <taxon>Anthozoa</taxon>
        <taxon>Octocorallia</taxon>
        <taxon>Malacalcyonacea</taxon>
        <taxon>Plexauridae</taxon>
        <taxon>Paramuricea</taxon>
    </lineage>
</organism>
<keyword evidence="1" id="KW-0436">Ligase</keyword>
<dbReference type="PANTHER" id="PTHR42780">
    <property type="entry name" value="SOLEUCYL-TRNA SYNTHETASE"/>
    <property type="match status" value="1"/>
</dbReference>
<comment type="caution">
    <text evidence="1">The sequence shown here is derived from an EMBL/GenBank/DDBJ whole genome shotgun (WGS) entry which is preliminary data.</text>
</comment>
<dbReference type="EMBL" id="CACRXK020026482">
    <property type="protein sequence ID" value="CAB4040221.1"/>
    <property type="molecule type" value="Genomic_DNA"/>
</dbReference>
<sequence>EDLIHKDIENAVSHMQSVIELGRVVRDRKTLPIKYPLPEVVVIHQDNQYLQDAKSLESYIIEELNVKKLTVSSEKDKYGIYLKAEPDNQTLGRRLKGAFKQVSQAIKGQFRIVGFPESSRPAEMQ</sequence>
<name>A0A7D9LXL2_PARCT</name>
<evidence type="ECO:0000313" key="1">
    <source>
        <dbReference type="EMBL" id="CAB4040221.1"/>
    </source>
</evidence>
<dbReference type="GO" id="GO:0005524">
    <property type="term" value="F:ATP binding"/>
    <property type="evidence" value="ECO:0007669"/>
    <property type="project" value="InterPro"/>
</dbReference>